<protein>
    <submittedName>
        <fullName evidence="1">Uncharacterized protein</fullName>
    </submittedName>
</protein>
<organism evidence="1 2">
    <name type="scientific">Bifidobacterium animalis subsp. lactis CNCM I-2494</name>
    <dbReference type="NCBI Taxonomy" id="1042403"/>
    <lineage>
        <taxon>Bacteria</taxon>
        <taxon>Bacillati</taxon>
        <taxon>Actinomycetota</taxon>
        <taxon>Actinomycetes</taxon>
        <taxon>Bifidobacteriales</taxon>
        <taxon>Bifidobacteriaceae</taxon>
        <taxon>Bifidobacterium</taxon>
    </lineage>
</organism>
<evidence type="ECO:0000313" key="2">
    <source>
        <dbReference type="Proteomes" id="UP000008394"/>
    </source>
</evidence>
<dbReference type="KEGG" id="bnm:BALAC2494_02001"/>
<gene>
    <name evidence="1" type="ORF">BALAC2494_02001</name>
</gene>
<accession>A0A806FG65</accession>
<proteinExistence type="predicted"/>
<reference evidence="1 2" key="1">
    <citation type="journal article" date="2011" name="J. Bacteriol.">
        <title>Genome Sequence of the Probiotic Strain Bifidobacterium animalis subsp. lactis CNCM I-2494.</title>
        <authorList>
            <person name="Chervaux C."/>
            <person name="Grimaldi C."/>
            <person name="Bolotin A."/>
            <person name="Quinquis B."/>
            <person name="Legrain-Raspaud S."/>
            <person name="van Hylckama Vlieg J.E."/>
            <person name="Denariaz G."/>
            <person name="Smokvina T."/>
        </authorList>
    </citation>
    <scope>NUCLEOTIDE SEQUENCE [LARGE SCALE GENOMIC DNA]</scope>
    <source>
        <strain evidence="1 2">CNCM I-2494</strain>
    </source>
</reference>
<sequence length="56" mass="6490">MTDLRLRLRIWRVMPVVNGRPEIEFANMTQLLRRGGRNKDEFANMAQANDMTAGRA</sequence>
<evidence type="ECO:0000313" key="1">
    <source>
        <dbReference type="EMBL" id="AEK29877.1"/>
    </source>
</evidence>
<name>A0A806FG65_BIFAN</name>
<dbReference type="EMBL" id="CP002915">
    <property type="protein sequence ID" value="AEK29877.1"/>
    <property type="molecule type" value="Genomic_DNA"/>
</dbReference>
<dbReference type="Proteomes" id="UP000008394">
    <property type="component" value="Chromosome"/>
</dbReference>
<dbReference type="AlphaFoldDB" id="A0A806FG65"/>